<dbReference type="EMBL" id="ML977156">
    <property type="protein sequence ID" value="KAF1986584.1"/>
    <property type="molecule type" value="Genomic_DNA"/>
</dbReference>
<feature type="compositionally biased region" description="Polar residues" evidence="10">
    <location>
        <begin position="98"/>
        <end position="108"/>
    </location>
</feature>
<name>A0A6G1H0J6_9PEZI</name>
<keyword evidence="4" id="KW-0999">Mitochondrion inner membrane</keyword>
<evidence type="ECO:0000256" key="8">
    <source>
        <dbReference type="ARBA" id="ARBA00023136"/>
    </source>
</evidence>
<feature type="compositionally biased region" description="Basic and acidic residues" evidence="10">
    <location>
        <begin position="480"/>
        <end position="519"/>
    </location>
</feature>
<evidence type="ECO:0000256" key="3">
    <source>
        <dbReference type="ARBA" id="ARBA00022692"/>
    </source>
</evidence>
<evidence type="ECO:0000256" key="4">
    <source>
        <dbReference type="ARBA" id="ARBA00022792"/>
    </source>
</evidence>
<feature type="region of interest" description="Disordered" evidence="10">
    <location>
        <begin position="82"/>
        <end position="108"/>
    </location>
</feature>
<dbReference type="OrthoDB" id="2148490at2759"/>
<dbReference type="InterPro" id="IPR028055">
    <property type="entry name" value="YidC/Oxa/ALB_C"/>
</dbReference>
<keyword evidence="8 11" id="KW-0472">Membrane</keyword>
<keyword evidence="6 11" id="KW-1133">Transmembrane helix</keyword>
<gene>
    <name evidence="13" type="ORF">K402DRAFT_393654</name>
</gene>
<dbReference type="GO" id="GO:0032979">
    <property type="term" value="P:protein insertion into mitochondrial inner membrane from matrix"/>
    <property type="evidence" value="ECO:0007669"/>
    <property type="project" value="TreeGrafter"/>
</dbReference>
<comment type="similarity">
    <text evidence="2 9">Belongs to the OXA1/ALB3/YidC family.</text>
</comment>
<keyword evidence="5" id="KW-0809">Transit peptide</keyword>
<dbReference type="PANTHER" id="PTHR12428">
    <property type="entry name" value="OXA1"/>
    <property type="match status" value="1"/>
</dbReference>
<evidence type="ECO:0000256" key="7">
    <source>
        <dbReference type="ARBA" id="ARBA00023128"/>
    </source>
</evidence>
<feature type="region of interest" description="Disordered" evidence="10">
    <location>
        <begin position="426"/>
        <end position="529"/>
    </location>
</feature>
<organism evidence="13 14">
    <name type="scientific">Aulographum hederae CBS 113979</name>
    <dbReference type="NCBI Taxonomy" id="1176131"/>
    <lineage>
        <taxon>Eukaryota</taxon>
        <taxon>Fungi</taxon>
        <taxon>Dikarya</taxon>
        <taxon>Ascomycota</taxon>
        <taxon>Pezizomycotina</taxon>
        <taxon>Dothideomycetes</taxon>
        <taxon>Pleosporomycetidae</taxon>
        <taxon>Aulographales</taxon>
        <taxon>Aulographaceae</taxon>
    </lineage>
</organism>
<feature type="domain" description="Membrane insertase YidC/Oxa/ALB C-terminal" evidence="12">
    <location>
        <begin position="161"/>
        <end position="356"/>
    </location>
</feature>
<dbReference type="GO" id="GO:0032977">
    <property type="term" value="F:membrane insertase activity"/>
    <property type="evidence" value="ECO:0007669"/>
    <property type="project" value="InterPro"/>
</dbReference>
<dbReference type="GO" id="GO:0005743">
    <property type="term" value="C:mitochondrial inner membrane"/>
    <property type="evidence" value="ECO:0007669"/>
    <property type="project" value="UniProtKB-SubCell"/>
</dbReference>
<feature type="transmembrane region" description="Helical" evidence="11">
    <location>
        <begin position="159"/>
        <end position="180"/>
    </location>
</feature>
<feature type="compositionally biased region" description="Polar residues" evidence="10">
    <location>
        <begin position="453"/>
        <end position="479"/>
    </location>
</feature>
<feature type="compositionally biased region" description="Low complexity" evidence="10">
    <location>
        <begin position="82"/>
        <end position="97"/>
    </location>
</feature>
<dbReference type="Pfam" id="PF02096">
    <property type="entry name" value="60KD_IMP"/>
    <property type="match status" value="1"/>
</dbReference>
<comment type="subcellular location">
    <subcellularLocation>
        <location evidence="9">Membrane</location>
        <topology evidence="9">Multi-pass membrane protein</topology>
    </subcellularLocation>
    <subcellularLocation>
        <location evidence="1">Mitochondrion inner membrane</location>
        <topology evidence="1">Multi-pass membrane protein</topology>
    </subcellularLocation>
</comment>
<evidence type="ECO:0000256" key="11">
    <source>
        <dbReference type="SAM" id="Phobius"/>
    </source>
</evidence>
<evidence type="ECO:0000313" key="14">
    <source>
        <dbReference type="Proteomes" id="UP000800041"/>
    </source>
</evidence>
<reference evidence="13" key="1">
    <citation type="journal article" date="2020" name="Stud. Mycol.">
        <title>101 Dothideomycetes genomes: a test case for predicting lifestyles and emergence of pathogens.</title>
        <authorList>
            <person name="Haridas S."/>
            <person name="Albert R."/>
            <person name="Binder M."/>
            <person name="Bloem J."/>
            <person name="Labutti K."/>
            <person name="Salamov A."/>
            <person name="Andreopoulos B."/>
            <person name="Baker S."/>
            <person name="Barry K."/>
            <person name="Bills G."/>
            <person name="Bluhm B."/>
            <person name="Cannon C."/>
            <person name="Castanera R."/>
            <person name="Culley D."/>
            <person name="Daum C."/>
            <person name="Ezra D."/>
            <person name="Gonzalez J."/>
            <person name="Henrissat B."/>
            <person name="Kuo A."/>
            <person name="Liang C."/>
            <person name="Lipzen A."/>
            <person name="Lutzoni F."/>
            <person name="Magnuson J."/>
            <person name="Mondo S."/>
            <person name="Nolan M."/>
            <person name="Ohm R."/>
            <person name="Pangilinan J."/>
            <person name="Park H.-J."/>
            <person name="Ramirez L."/>
            <person name="Alfaro M."/>
            <person name="Sun H."/>
            <person name="Tritt A."/>
            <person name="Yoshinaga Y."/>
            <person name="Zwiers L.-H."/>
            <person name="Turgeon B."/>
            <person name="Goodwin S."/>
            <person name="Spatafora J."/>
            <person name="Crous P."/>
            <person name="Grigoriev I."/>
        </authorList>
    </citation>
    <scope>NUCLEOTIDE SEQUENCE</scope>
    <source>
        <strain evidence="13">CBS 113979</strain>
    </source>
</reference>
<dbReference type="Proteomes" id="UP000800041">
    <property type="component" value="Unassembled WGS sequence"/>
</dbReference>
<feature type="compositionally biased region" description="Basic residues" evidence="10">
    <location>
        <begin position="520"/>
        <end position="529"/>
    </location>
</feature>
<evidence type="ECO:0000256" key="5">
    <source>
        <dbReference type="ARBA" id="ARBA00022946"/>
    </source>
</evidence>
<feature type="transmembrane region" description="Helical" evidence="11">
    <location>
        <begin position="314"/>
        <end position="332"/>
    </location>
</feature>
<evidence type="ECO:0000313" key="13">
    <source>
        <dbReference type="EMBL" id="KAF1986584.1"/>
    </source>
</evidence>
<protein>
    <recommendedName>
        <fullName evidence="12">Membrane insertase YidC/Oxa/ALB C-terminal domain-containing protein</fullName>
    </recommendedName>
</protein>
<evidence type="ECO:0000256" key="9">
    <source>
        <dbReference type="RuleBase" id="RU003945"/>
    </source>
</evidence>
<sequence length="529" mass="58369">MLPSRGLRPFHHSHILGKALIHPQTRSARQFSSVLPGISNTSPLARPAHTVLLAARAPAWRKSLLYAPAALASASISARFASTTPTTTPPTATQSAQNSPPSEFSSDPETLDYDALLAAKPGDIKEYVGFMNDLGLDFGYGPTSIMQFFLEHIHVYSGFPWWGSLLTFAFLYRAVLFPFYTSAAEQQARQSALQPILGPIAERGKEALKRGDLAARDQVRQEQLAIYKAVGIKPMRMFLPMAVQMVFGFGNIRLLRAMGTLPVPGLVTGGFLWVKDLSVGDPYFLLPVLLVVTSHLTARLGSASGEMPANVNPMLMKIMSYAMPLIMGAISLTMPACLQLVFFTTSFLGSLQAIALRNNSVREFIRISPIIRPPKKLEPISVERAVDEVHDLRGRLTASRAAALARYQPPNAQGTLNVKATQVNKFSSTPHHAPVETESTSSSGEKMSLWEKMTSSAKKNIQSVAKDTREQMNTAMGRSTKTEDSAEESFKMQARRYEERRQREIEEEKLARRLQDGSKAKAKRGRRRQ</sequence>
<proteinExistence type="inferred from homology"/>
<keyword evidence="3 9" id="KW-0812">Transmembrane</keyword>
<evidence type="ECO:0000259" key="12">
    <source>
        <dbReference type="Pfam" id="PF02096"/>
    </source>
</evidence>
<dbReference type="CDD" id="cd20069">
    <property type="entry name" value="5TM_Oxa1-like"/>
    <property type="match status" value="1"/>
</dbReference>
<evidence type="ECO:0000256" key="1">
    <source>
        <dbReference type="ARBA" id="ARBA00004448"/>
    </source>
</evidence>
<accession>A0A6G1H0J6</accession>
<evidence type="ECO:0000256" key="2">
    <source>
        <dbReference type="ARBA" id="ARBA00009877"/>
    </source>
</evidence>
<evidence type="ECO:0000256" key="10">
    <source>
        <dbReference type="SAM" id="MobiDB-lite"/>
    </source>
</evidence>
<dbReference type="PANTHER" id="PTHR12428:SF66">
    <property type="entry name" value="MITOCHONDRIAL INNER MEMBRANE PROTEIN OXA1L"/>
    <property type="match status" value="1"/>
</dbReference>
<evidence type="ECO:0000256" key="6">
    <source>
        <dbReference type="ARBA" id="ARBA00022989"/>
    </source>
</evidence>
<dbReference type="InterPro" id="IPR001708">
    <property type="entry name" value="YidC/ALB3/OXA1/COX18"/>
</dbReference>
<keyword evidence="7" id="KW-0496">Mitochondrion</keyword>
<keyword evidence="14" id="KW-1185">Reference proteome</keyword>
<dbReference type="AlphaFoldDB" id="A0A6G1H0J6"/>